<dbReference type="OrthoDB" id="6151955at2759"/>
<dbReference type="SUPFAM" id="SSF48726">
    <property type="entry name" value="Immunoglobulin"/>
    <property type="match status" value="2"/>
</dbReference>
<protein>
    <recommendedName>
        <fullName evidence="2">Ig-like domain-containing protein</fullName>
    </recommendedName>
</protein>
<dbReference type="InterPro" id="IPR013162">
    <property type="entry name" value="CD80_C2-set"/>
</dbReference>
<organism evidence="3 4">
    <name type="scientific">Mytilus edulis</name>
    <name type="common">Blue mussel</name>
    <dbReference type="NCBI Taxonomy" id="6550"/>
    <lineage>
        <taxon>Eukaryota</taxon>
        <taxon>Metazoa</taxon>
        <taxon>Spiralia</taxon>
        <taxon>Lophotrochozoa</taxon>
        <taxon>Mollusca</taxon>
        <taxon>Bivalvia</taxon>
        <taxon>Autobranchia</taxon>
        <taxon>Pteriomorphia</taxon>
        <taxon>Mytilida</taxon>
        <taxon>Mytiloidea</taxon>
        <taxon>Mytilidae</taxon>
        <taxon>Mytilinae</taxon>
        <taxon>Mytilus</taxon>
    </lineage>
</organism>
<gene>
    <name evidence="3" type="ORF">MEDL_7540</name>
</gene>
<dbReference type="AlphaFoldDB" id="A0A8S3Q8L5"/>
<keyword evidence="4" id="KW-1185">Reference proteome</keyword>
<name>A0A8S3Q8L5_MYTED</name>
<dbReference type="Gene3D" id="2.60.40.10">
    <property type="entry name" value="Immunoglobulins"/>
    <property type="match status" value="2"/>
</dbReference>
<dbReference type="Proteomes" id="UP000683360">
    <property type="component" value="Unassembled WGS sequence"/>
</dbReference>
<dbReference type="InterPro" id="IPR007110">
    <property type="entry name" value="Ig-like_dom"/>
</dbReference>
<reference evidence="3" key="1">
    <citation type="submission" date="2021-03" db="EMBL/GenBank/DDBJ databases">
        <authorList>
            <person name="Bekaert M."/>
        </authorList>
    </citation>
    <scope>NUCLEOTIDE SEQUENCE</scope>
</reference>
<dbReference type="PANTHER" id="PTHR45889">
    <property type="entry name" value="IG-LIKE DOMAIN-CONTAINING PROTEIN"/>
    <property type="match status" value="1"/>
</dbReference>
<feature type="domain" description="Ig-like" evidence="2">
    <location>
        <begin position="1"/>
        <end position="83"/>
    </location>
</feature>
<dbReference type="InterPro" id="IPR013783">
    <property type="entry name" value="Ig-like_fold"/>
</dbReference>
<dbReference type="Pfam" id="PF08205">
    <property type="entry name" value="C2-set_2"/>
    <property type="match status" value="1"/>
</dbReference>
<evidence type="ECO:0000313" key="4">
    <source>
        <dbReference type="Proteomes" id="UP000683360"/>
    </source>
</evidence>
<comment type="caution">
    <text evidence="3">The sequence shown here is derived from an EMBL/GenBank/DDBJ whole genome shotgun (WGS) entry which is preliminary data.</text>
</comment>
<evidence type="ECO:0000259" key="2">
    <source>
        <dbReference type="PROSITE" id="PS50835"/>
    </source>
</evidence>
<dbReference type="EMBL" id="CAJPWZ010000382">
    <property type="protein sequence ID" value="CAG2192355.1"/>
    <property type="molecule type" value="Genomic_DNA"/>
</dbReference>
<dbReference type="PROSITE" id="PS50835">
    <property type="entry name" value="IG_LIKE"/>
    <property type="match status" value="1"/>
</dbReference>
<accession>A0A8S3Q8L5</accession>
<evidence type="ECO:0000256" key="1">
    <source>
        <dbReference type="ARBA" id="ARBA00023157"/>
    </source>
</evidence>
<dbReference type="InterPro" id="IPR036179">
    <property type="entry name" value="Ig-like_dom_sf"/>
</dbReference>
<evidence type="ECO:0000313" key="3">
    <source>
        <dbReference type="EMBL" id="CAG2192355.1"/>
    </source>
</evidence>
<keyword evidence="1" id="KW-1015">Disulfide bond</keyword>
<sequence length="312" mass="35683">MEMVPFSVSCTSIGSRPAATIWWMVGETDVTNLASPEEKQGVDETFTLTSTLKYTVDRKFNLQPIICTANNTVGGFSNQINLFHNQYLLQTTMKEIYSMERFETVDIEIHVFSVPKYIYTAWFNNGKQIQTSTKFLFSESPAEVEDVFHGKTVKVNGYKSILTINGLTNEDFTNYTLILENGIGKPVEHTMVLEQSRHQQSETTVKFEKSDPDDHTHNYEEVHNSSGTQNVLQTNRDLRSSRNYEKLGLKDVSNVYEDLTKKETQKIGGQSSGTHYEDLGRKNEAYVYDDLNIEDAENKVYENASKQWTQEN</sequence>
<proteinExistence type="predicted"/>
<dbReference type="PANTHER" id="PTHR45889:SF8">
    <property type="entry name" value="IG-LIKE DOMAIN-CONTAINING PROTEIN"/>
    <property type="match status" value="1"/>
</dbReference>